<evidence type="ECO:0000313" key="1">
    <source>
        <dbReference type="EMBL" id="KII68413.1"/>
    </source>
</evidence>
<name>A0A0C2JGM4_THEKT</name>
<organism evidence="1 2">
    <name type="scientific">Thelohanellus kitauei</name>
    <name type="common">Myxosporean</name>
    <dbReference type="NCBI Taxonomy" id="669202"/>
    <lineage>
        <taxon>Eukaryota</taxon>
        <taxon>Metazoa</taxon>
        <taxon>Cnidaria</taxon>
        <taxon>Myxozoa</taxon>
        <taxon>Myxosporea</taxon>
        <taxon>Bivalvulida</taxon>
        <taxon>Platysporina</taxon>
        <taxon>Myxobolidae</taxon>
        <taxon>Thelohanellus</taxon>
    </lineage>
</organism>
<sequence length="147" mass="17560">MKDDAWPVLFERSVQQLRSRNVRIIHTRFSQPQVAFKIKLKLRTIYKRNCCECGFPKPDDGMFDGHVLFFKALEYIPTYGFTRECLEKRMFSQLKFIVRRDGTIQETNDFISRTMEACERVTRENLNNYSNHCEQFFQQSLNKRVSG</sequence>
<dbReference type="AlphaFoldDB" id="A0A0C2JGM4"/>
<keyword evidence="2" id="KW-1185">Reference proteome</keyword>
<reference evidence="1 2" key="1">
    <citation type="journal article" date="2014" name="Genome Biol. Evol.">
        <title>The genome of the myxosporean Thelohanellus kitauei shows adaptations to nutrient acquisition within its fish host.</title>
        <authorList>
            <person name="Yang Y."/>
            <person name="Xiong J."/>
            <person name="Zhou Z."/>
            <person name="Huo F."/>
            <person name="Miao W."/>
            <person name="Ran C."/>
            <person name="Liu Y."/>
            <person name="Zhang J."/>
            <person name="Feng J."/>
            <person name="Wang M."/>
            <person name="Wang M."/>
            <person name="Wang L."/>
            <person name="Yao B."/>
        </authorList>
    </citation>
    <scope>NUCLEOTIDE SEQUENCE [LARGE SCALE GENOMIC DNA]</scope>
    <source>
        <strain evidence="1">Wuqing</strain>
    </source>
</reference>
<dbReference type="Proteomes" id="UP000031668">
    <property type="component" value="Unassembled WGS sequence"/>
</dbReference>
<dbReference type="EMBL" id="JWZT01002859">
    <property type="protein sequence ID" value="KII68413.1"/>
    <property type="molecule type" value="Genomic_DNA"/>
</dbReference>
<comment type="caution">
    <text evidence="1">The sequence shown here is derived from an EMBL/GenBank/DDBJ whole genome shotgun (WGS) entry which is preliminary data.</text>
</comment>
<evidence type="ECO:0000313" key="2">
    <source>
        <dbReference type="Proteomes" id="UP000031668"/>
    </source>
</evidence>
<gene>
    <name evidence="1" type="ORF">RF11_02114</name>
</gene>
<protein>
    <submittedName>
        <fullName evidence="1">Uncharacterized protein</fullName>
    </submittedName>
</protein>
<proteinExistence type="predicted"/>
<accession>A0A0C2JGM4</accession>